<dbReference type="InterPro" id="IPR001387">
    <property type="entry name" value="Cro/C1-type_HTH"/>
</dbReference>
<dbReference type="EMBL" id="CAJNJA010007225">
    <property type="protein sequence ID" value="CAE7221960.1"/>
    <property type="molecule type" value="Genomic_DNA"/>
</dbReference>
<dbReference type="SUPFAM" id="SSF53850">
    <property type="entry name" value="Periplasmic binding protein-like II"/>
    <property type="match status" value="1"/>
</dbReference>
<dbReference type="Pfam" id="PF01381">
    <property type="entry name" value="HTH_3"/>
    <property type="match status" value="1"/>
</dbReference>
<name>A0A812K6W8_9DINO</name>
<sequence length="534" mass="58299">MTTARDDLIPPFRERLAEVIERSGTSRAAFAAAIGLDRSTLSQLLSPENERLPRAETVVAIAREAGVSTDWLLGMSQSREAGTQLVASELEIESGAGDPMDERLARWHREVVGSKIRYVPATLPDLLKTEATIDFEYRQHGERMLTAQRERAEARLEYSRRPETDMEVCSSYQTLEAFARGEFIWRDMPLAARRAQLEQMAGILDELYPTFRWFLYDGLQRFSVPVTVYGLKRAVLYVGGMYIVLHATEHIRVMTRAAAGQRMTIASLPMYDLPELRWATDRLWQGLAGHLRAAGLGPLPERLTRSADPADDWRAPDLLFSQTCGYPLTHAFRQRLLVVGVPVYDAEGCDPESRYGPTYCSALVVRRDSPVARLADLAGQGAAINAWDSQSGMSALRAAVAPYAEAGRFFGRVAVTGSHAASAAAVAEGRAEVAAIDCVTWALLGDQRPALVAPLRRLAWSTPAPALPYVTAPSRAAEAQAITIALMEAAHDPALAEACAALRLAGVAPPEAADYTRILEIEAAAGAQGYPVLR</sequence>
<organism evidence="2 3">
    <name type="scientific">Symbiodinium necroappetens</name>
    <dbReference type="NCBI Taxonomy" id="1628268"/>
    <lineage>
        <taxon>Eukaryota</taxon>
        <taxon>Sar</taxon>
        <taxon>Alveolata</taxon>
        <taxon>Dinophyceae</taxon>
        <taxon>Suessiales</taxon>
        <taxon>Symbiodiniaceae</taxon>
        <taxon>Symbiodinium</taxon>
    </lineage>
</organism>
<feature type="domain" description="HTH cro/C1-type" evidence="1">
    <location>
        <begin position="16"/>
        <end position="72"/>
    </location>
</feature>
<dbReference type="PROSITE" id="PS50943">
    <property type="entry name" value="HTH_CROC1"/>
    <property type="match status" value="1"/>
</dbReference>
<dbReference type="Gene3D" id="3.40.190.10">
    <property type="entry name" value="Periplasmic binding protein-like II"/>
    <property type="match status" value="1"/>
</dbReference>
<evidence type="ECO:0000259" key="1">
    <source>
        <dbReference type="PROSITE" id="PS50943"/>
    </source>
</evidence>
<dbReference type="SMART" id="SM00530">
    <property type="entry name" value="HTH_XRE"/>
    <property type="match status" value="1"/>
</dbReference>
<keyword evidence="3" id="KW-1185">Reference proteome</keyword>
<dbReference type="Gene3D" id="1.10.260.40">
    <property type="entry name" value="lambda repressor-like DNA-binding domains"/>
    <property type="match status" value="1"/>
</dbReference>
<dbReference type="GO" id="GO:0003677">
    <property type="term" value="F:DNA binding"/>
    <property type="evidence" value="ECO:0007669"/>
    <property type="project" value="InterPro"/>
</dbReference>
<dbReference type="PANTHER" id="PTHR35841:SF1">
    <property type="entry name" value="PHOSPHONATES-BINDING PERIPLASMIC PROTEIN"/>
    <property type="match status" value="1"/>
</dbReference>
<dbReference type="Pfam" id="PF12974">
    <property type="entry name" value="Phosphonate-bd"/>
    <property type="match status" value="1"/>
</dbReference>
<reference evidence="2" key="1">
    <citation type="submission" date="2021-02" db="EMBL/GenBank/DDBJ databases">
        <authorList>
            <person name="Dougan E. K."/>
            <person name="Rhodes N."/>
            <person name="Thang M."/>
            <person name="Chan C."/>
        </authorList>
    </citation>
    <scope>NUCLEOTIDE SEQUENCE</scope>
</reference>
<dbReference type="SUPFAM" id="SSF47413">
    <property type="entry name" value="lambda repressor-like DNA-binding domains"/>
    <property type="match status" value="1"/>
</dbReference>
<dbReference type="AlphaFoldDB" id="A0A812K6W8"/>
<gene>
    <name evidence="2" type="ORF">SNEC2469_LOCUS2884</name>
</gene>
<proteinExistence type="predicted"/>
<dbReference type="InterPro" id="IPR010982">
    <property type="entry name" value="Lambda_DNA-bd_dom_sf"/>
</dbReference>
<protein>
    <recommendedName>
        <fullName evidence="1">HTH cro/C1-type domain-containing protein</fullName>
    </recommendedName>
</protein>
<dbReference type="Proteomes" id="UP000601435">
    <property type="component" value="Unassembled WGS sequence"/>
</dbReference>
<dbReference type="PANTHER" id="PTHR35841">
    <property type="entry name" value="PHOSPHONATES-BINDING PERIPLASMIC PROTEIN"/>
    <property type="match status" value="1"/>
</dbReference>
<dbReference type="OrthoDB" id="5310573at2759"/>
<dbReference type="CDD" id="cd00093">
    <property type="entry name" value="HTH_XRE"/>
    <property type="match status" value="1"/>
</dbReference>
<accession>A0A812K6W8</accession>
<evidence type="ECO:0000313" key="3">
    <source>
        <dbReference type="Proteomes" id="UP000601435"/>
    </source>
</evidence>
<evidence type="ECO:0000313" key="2">
    <source>
        <dbReference type="EMBL" id="CAE7221960.1"/>
    </source>
</evidence>
<comment type="caution">
    <text evidence="2">The sequence shown here is derived from an EMBL/GenBank/DDBJ whole genome shotgun (WGS) entry which is preliminary data.</text>
</comment>